<keyword evidence="1" id="KW-0812">Transmembrane</keyword>
<gene>
    <name evidence="2" type="ORF">OG563_25625</name>
</gene>
<protein>
    <recommendedName>
        <fullName evidence="4">Major facilitator superfamily (MFS) profile domain-containing protein</fullName>
    </recommendedName>
</protein>
<keyword evidence="3" id="KW-1185">Reference proteome</keyword>
<feature type="transmembrane region" description="Helical" evidence="1">
    <location>
        <begin position="27"/>
        <end position="42"/>
    </location>
</feature>
<evidence type="ECO:0000256" key="1">
    <source>
        <dbReference type="SAM" id="Phobius"/>
    </source>
</evidence>
<evidence type="ECO:0000313" key="3">
    <source>
        <dbReference type="Proteomes" id="UP001432062"/>
    </source>
</evidence>
<feature type="transmembrane region" description="Helical" evidence="1">
    <location>
        <begin position="63"/>
        <end position="84"/>
    </location>
</feature>
<keyword evidence="1" id="KW-1133">Transmembrane helix</keyword>
<dbReference type="InterPro" id="IPR036259">
    <property type="entry name" value="MFS_trans_sf"/>
</dbReference>
<keyword evidence="1" id="KW-0472">Membrane</keyword>
<dbReference type="EMBL" id="CP109441">
    <property type="protein sequence ID" value="WUV42638.1"/>
    <property type="molecule type" value="Genomic_DNA"/>
</dbReference>
<dbReference type="Gene3D" id="1.20.1250.20">
    <property type="entry name" value="MFS general substrate transporter like domains"/>
    <property type="match status" value="1"/>
</dbReference>
<sequence>MRRATVFAIGIGVLTLAATGPLDRLLLGLFICIGLGLGWVNAQLTRLTVNRVADAEKPRKQGLYLSSATRLIAITGGSLAVGFLARPHGIGIFFGLAAFQVILVLVTVLPEVKELRQQS</sequence>
<reference evidence="2" key="1">
    <citation type="submission" date="2022-10" db="EMBL/GenBank/DDBJ databases">
        <title>The complete genomes of actinobacterial strains from the NBC collection.</title>
        <authorList>
            <person name="Joergensen T.S."/>
            <person name="Alvarez Arevalo M."/>
            <person name="Sterndorff E.B."/>
            <person name="Faurdal D."/>
            <person name="Vuksanovic O."/>
            <person name="Mourched A.-S."/>
            <person name="Charusanti P."/>
            <person name="Shaw S."/>
            <person name="Blin K."/>
            <person name="Weber T."/>
        </authorList>
    </citation>
    <scope>NUCLEOTIDE SEQUENCE</scope>
    <source>
        <strain evidence="2">NBC_01482</strain>
    </source>
</reference>
<name>A0ABZ1YHM3_9NOCA</name>
<dbReference type="Proteomes" id="UP001432062">
    <property type="component" value="Chromosome"/>
</dbReference>
<organism evidence="2 3">
    <name type="scientific">Nocardia vinacea</name>
    <dbReference type="NCBI Taxonomy" id="96468"/>
    <lineage>
        <taxon>Bacteria</taxon>
        <taxon>Bacillati</taxon>
        <taxon>Actinomycetota</taxon>
        <taxon>Actinomycetes</taxon>
        <taxon>Mycobacteriales</taxon>
        <taxon>Nocardiaceae</taxon>
        <taxon>Nocardia</taxon>
    </lineage>
</organism>
<proteinExistence type="predicted"/>
<dbReference type="SUPFAM" id="SSF103473">
    <property type="entry name" value="MFS general substrate transporter"/>
    <property type="match status" value="1"/>
</dbReference>
<feature type="transmembrane region" description="Helical" evidence="1">
    <location>
        <begin position="90"/>
        <end position="109"/>
    </location>
</feature>
<accession>A0ABZ1YHM3</accession>
<evidence type="ECO:0008006" key="4">
    <source>
        <dbReference type="Google" id="ProtNLM"/>
    </source>
</evidence>
<evidence type="ECO:0000313" key="2">
    <source>
        <dbReference type="EMBL" id="WUV42638.1"/>
    </source>
</evidence>
<dbReference type="RefSeq" id="WP_329405271.1">
    <property type="nucleotide sequence ID" value="NZ_CP109441.1"/>
</dbReference>